<reference evidence="1 2" key="1">
    <citation type="submission" date="2014-06" db="EMBL/GenBank/DDBJ databases">
        <authorList>
            <consortium name="DOE Joint Genome Institute"/>
            <person name="Kuo A."/>
            <person name="Kohler A."/>
            <person name="Nagy L.G."/>
            <person name="Floudas D."/>
            <person name="Copeland A."/>
            <person name="Barry K.W."/>
            <person name="Cichocki N."/>
            <person name="Veneault-Fourrey C."/>
            <person name="LaButti K."/>
            <person name="Lindquist E.A."/>
            <person name="Lipzen A."/>
            <person name="Lundell T."/>
            <person name="Morin E."/>
            <person name="Murat C."/>
            <person name="Sun H."/>
            <person name="Tunlid A."/>
            <person name="Henrissat B."/>
            <person name="Grigoriev I.V."/>
            <person name="Hibbett D.S."/>
            <person name="Martin F."/>
            <person name="Nordberg H.P."/>
            <person name="Cantor M.N."/>
            <person name="Hua S.X."/>
        </authorList>
    </citation>
    <scope>NUCLEOTIDE SEQUENCE [LARGE SCALE GENOMIC DNA]</scope>
    <source>
        <strain evidence="1 2">ATCC 200175</strain>
    </source>
</reference>
<dbReference type="EMBL" id="KN820297">
    <property type="protein sequence ID" value="KIJ06495.1"/>
    <property type="molecule type" value="Genomic_DNA"/>
</dbReference>
<gene>
    <name evidence="1" type="ORF">PAXINDRAFT_103341</name>
</gene>
<dbReference type="Proteomes" id="UP000053647">
    <property type="component" value="Unassembled WGS sequence"/>
</dbReference>
<dbReference type="AlphaFoldDB" id="A0A0C9SV79"/>
<reference evidence="2" key="2">
    <citation type="submission" date="2015-01" db="EMBL/GenBank/DDBJ databases">
        <title>Evolutionary Origins and Diversification of the Mycorrhizal Mutualists.</title>
        <authorList>
            <consortium name="DOE Joint Genome Institute"/>
            <consortium name="Mycorrhizal Genomics Consortium"/>
            <person name="Kohler A."/>
            <person name="Kuo A."/>
            <person name="Nagy L.G."/>
            <person name="Floudas D."/>
            <person name="Copeland A."/>
            <person name="Barry K.W."/>
            <person name="Cichocki N."/>
            <person name="Veneault-Fourrey C."/>
            <person name="LaButti K."/>
            <person name="Lindquist E.A."/>
            <person name="Lipzen A."/>
            <person name="Lundell T."/>
            <person name="Morin E."/>
            <person name="Murat C."/>
            <person name="Riley R."/>
            <person name="Ohm R."/>
            <person name="Sun H."/>
            <person name="Tunlid A."/>
            <person name="Henrissat B."/>
            <person name="Grigoriev I.V."/>
            <person name="Hibbett D.S."/>
            <person name="Martin F."/>
        </authorList>
    </citation>
    <scope>NUCLEOTIDE SEQUENCE [LARGE SCALE GENOMIC DNA]</scope>
    <source>
        <strain evidence="2">ATCC 200175</strain>
    </source>
</reference>
<name>A0A0C9SV79_PAXIN</name>
<dbReference type="HOGENOM" id="CLU_1421831_0_0_1"/>
<evidence type="ECO:0000313" key="1">
    <source>
        <dbReference type="EMBL" id="KIJ06495.1"/>
    </source>
</evidence>
<sequence>MLLKLKDWKLEKNAKEVLFVSLHQLWMGYMSERLEEYNYAKPRVAPSRKDGHSQPYLDDGVLQLGIENGTCVELLPRKGGFGSKLLTHPTSPFPSTFIIQPSFPSYRSSYLLGPLGMVPQIECEKRGALREQREVDAEECYAKGGFLLLIYPLDFTQLRTTGYIARISRTFRGTRCWAGRRSRRGPSDDDE</sequence>
<keyword evidence="2" id="KW-1185">Reference proteome</keyword>
<evidence type="ECO:0000313" key="2">
    <source>
        <dbReference type="Proteomes" id="UP000053647"/>
    </source>
</evidence>
<protein>
    <submittedName>
        <fullName evidence="1">Uncharacterized protein</fullName>
    </submittedName>
</protein>
<proteinExistence type="predicted"/>
<organism evidence="1 2">
    <name type="scientific">Paxillus involutus ATCC 200175</name>
    <dbReference type="NCBI Taxonomy" id="664439"/>
    <lineage>
        <taxon>Eukaryota</taxon>
        <taxon>Fungi</taxon>
        <taxon>Dikarya</taxon>
        <taxon>Basidiomycota</taxon>
        <taxon>Agaricomycotina</taxon>
        <taxon>Agaricomycetes</taxon>
        <taxon>Agaricomycetidae</taxon>
        <taxon>Boletales</taxon>
        <taxon>Paxilineae</taxon>
        <taxon>Paxillaceae</taxon>
        <taxon>Paxillus</taxon>
    </lineage>
</organism>
<accession>A0A0C9SV79</accession>